<dbReference type="PANTHER" id="PTHR36688">
    <property type="entry name" value="ENDO/EXONUCLEASE/PHOSPHATASE DOMAIN-CONTAINING PROTEIN"/>
    <property type="match status" value="1"/>
</dbReference>
<dbReference type="PANTHER" id="PTHR36688:SF1">
    <property type="entry name" value="ENDONUCLEASE_EXONUCLEASE_PHOSPHATASE DOMAIN-CONTAINING PROTEIN"/>
    <property type="match status" value="1"/>
</dbReference>
<dbReference type="STRING" id="35525.A0A164LJS2"/>
<evidence type="ECO:0000259" key="2">
    <source>
        <dbReference type="Pfam" id="PF00078"/>
    </source>
</evidence>
<feature type="domain" description="Reverse transcriptase" evidence="2">
    <location>
        <begin position="128"/>
        <end position="221"/>
    </location>
</feature>
<evidence type="ECO:0000313" key="4">
    <source>
        <dbReference type="Proteomes" id="UP000076858"/>
    </source>
</evidence>
<accession>A0A164LJS2</accession>
<evidence type="ECO:0000313" key="3">
    <source>
        <dbReference type="EMBL" id="KZS04179.1"/>
    </source>
</evidence>
<gene>
    <name evidence="3" type="ORF">APZ42_032922</name>
</gene>
<name>A0A164LJS2_9CRUS</name>
<comment type="caution">
    <text evidence="3">The sequence shown here is derived from an EMBL/GenBank/DDBJ whole genome shotgun (WGS) entry which is preliminary data.</text>
</comment>
<sequence length="273" mass="30822">MWAFVKNMAGKGSDSFADRRAIILNDTLYNIHQDKSELFLENFNNIHPKDIPTNRIFEATISDTRAIPKSKSNATGLDLIQNKMLQSFSIANKAHLLYLFNTLLSNKFVPAQWKTAVVIPLVEQGKPTEDPNSYRPVSLTSFLGNTLERILSNRLHWYLDAKGFINVSQAGFRKGCNMTDHIAELDSDIQLSCNIKQCTVSTFLDTKTAYDTVWIQGLIYKGLRTLPRLDSGISIWEEHVRQNRKQYVPDQASGKRSTSGGSPQPNPIQHHAD</sequence>
<organism evidence="3 4">
    <name type="scientific">Daphnia magna</name>
    <dbReference type="NCBI Taxonomy" id="35525"/>
    <lineage>
        <taxon>Eukaryota</taxon>
        <taxon>Metazoa</taxon>
        <taxon>Ecdysozoa</taxon>
        <taxon>Arthropoda</taxon>
        <taxon>Crustacea</taxon>
        <taxon>Branchiopoda</taxon>
        <taxon>Diplostraca</taxon>
        <taxon>Cladocera</taxon>
        <taxon>Anomopoda</taxon>
        <taxon>Daphniidae</taxon>
        <taxon>Daphnia</taxon>
    </lineage>
</organism>
<protein>
    <recommendedName>
        <fullName evidence="2">Reverse transcriptase domain-containing protein</fullName>
    </recommendedName>
</protein>
<proteinExistence type="predicted"/>
<reference evidence="3 4" key="1">
    <citation type="submission" date="2016-03" db="EMBL/GenBank/DDBJ databases">
        <title>EvidentialGene: Evidence-directed Construction of Genes on Genomes.</title>
        <authorList>
            <person name="Gilbert D.G."/>
            <person name="Choi J.-H."/>
            <person name="Mockaitis K."/>
            <person name="Colbourne J."/>
            <person name="Pfrender M."/>
        </authorList>
    </citation>
    <scope>NUCLEOTIDE SEQUENCE [LARGE SCALE GENOMIC DNA]</scope>
    <source>
        <strain evidence="3 4">Xinb3</strain>
        <tissue evidence="3">Complete organism</tissue>
    </source>
</reference>
<dbReference type="InterPro" id="IPR000477">
    <property type="entry name" value="RT_dom"/>
</dbReference>
<dbReference type="EMBL" id="LRGB01003125">
    <property type="protein sequence ID" value="KZS04179.1"/>
    <property type="molecule type" value="Genomic_DNA"/>
</dbReference>
<feature type="compositionally biased region" description="Polar residues" evidence="1">
    <location>
        <begin position="254"/>
        <end position="263"/>
    </location>
</feature>
<keyword evidence="4" id="KW-1185">Reference proteome</keyword>
<feature type="region of interest" description="Disordered" evidence="1">
    <location>
        <begin position="246"/>
        <end position="273"/>
    </location>
</feature>
<dbReference type="Proteomes" id="UP000076858">
    <property type="component" value="Unassembled WGS sequence"/>
</dbReference>
<dbReference type="AlphaFoldDB" id="A0A164LJS2"/>
<dbReference type="InterPro" id="IPR052560">
    <property type="entry name" value="RdDP_mobile_element"/>
</dbReference>
<dbReference type="Pfam" id="PF00078">
    <property type="entry name" value="RVT_1"/>
    <property type="match status" value="1"/>
</dbReference>
<evidence type="ECO:0000256" key="1">
    <source>
        <dbReference type="SAM" id="MobiDB-lite"/>
    </source>
</evidence>